<proteinExistence type="predicted"/>
<gene>
    <name evidence="1" type="ORF">SSYRP_v1c07800</name>
</gene>
<evidence type="ECO:0000313" key="2">
    <source>
        <dbReference type="Proteomes" id="UP000013963"/>
    </source>
</evidence>
<dbReference type="PATRIC" id="fig|1276229.3.peg.773"/>
<name>R4UJP9_9MOLU</name>
<organism evidence="1 2">
    <name type="scientific">Spiroplasma syrphidicola EA-1</name>
    <dbReference type="NCBI Taxonomy" id="1276229"/>
    <lineage>
        <taxon>Bacteria</taxon>
        <taxon>Bacillati</taxon>
        <taxon>Mycoplasmatota</taxon>
        <taxon>Mollicutes</taxon>
        <taxon>Entomoplasmatales</taxon>
        <taxon>Spiroplasmataceae</taxon>
        <taxon>Spiroplasma</taxon>
    </lineage>
</organism>
<sequence>MLAKAKLLFSFDSEDIENIMLKKLHRIIKQVDQEVQARIKKESN</sequence>
<dbReference type="HOGENOM" id="CLU_3222262_0_0_14"/>
<keyword evidence="2" id="KW-1185">Reference proteome</keyword>
<protein>
    <submittedName>
        <fullName evidence="1">Uncharacterized protein</fullName>
    </submittedName>
</protein>
<dbReference type="KEGG" id="ssyr:SSYRP_v1c07800"/>
<evidence type="ECO:0000313" key="1">
    <source>
        <dbReference type="EMBL" id="AGM26370.1"/>
    </source>
</evidence>
<reference evidence="1 2" key="1">
    <citation type="journal article" date="2013" name="Genome Biol. Evol.">
        <title>Complete genomes of two dipteran-associated spiroplasmas provided insights into the origin, dynamics, and impacts of viral invasion in spiroplasma.</title>
        <authorList>
            <person name="Ku C."/>
            <person name="Lo W.S."/>
            <person name="Chen L.L."/>
            <person name="Kuo C.H."/>
        </authorList>
    </citation>
    <scope>NUCLEOTIDE SEQUENCE [LARGE SCALE GENOMIC DNA]</scope>
    <source>
        <strain evidence="1">EA-1</strain>
    </source>
</reference>
<dbReference type="EMBL" id="CP005078">
    <property type="protein sequence ID" value="AGM26370.1"/>
    <property type="molecule type" value="Genomic_DNA"/>
</dbReference>
<accession>R4UJP9</accession>
<dbReference type="RefSeq" id="WP_016341013.1">
    <property type="nucleotide sequence ID" value="NC_021284.1"/>
</dbReference>
<dbReference type="STRING" id="1276229.SSYRP_v1c07800"/>
<dbReference type="AlphaFoldDB" id="R4UJP9"/>
<dbReference type="Proteomes" id="UP000013963">
    <property type="component" value="Chromosome"/>
</dbReference>